<accession>A0AA40B4V7</accession>
<dbReference type="Proteomes" id="UP001172101">
    <property type="component" value="Unassembled WGS sequence"/>
</dbReference>
<keyword evidence="3" id="KW-1185">Reference proteome</keyword>
<dbReference type="Gene3D" id="3.40.50.1820">
    <property type="entry name" value="alpha/beta hydrolase"/>
    <property type="match status" value="2"/>
</dbReference>
<gene>
    <name evidence="2" type="ORF">B0T26DRAFT_747942</name>
</gene>
<keyword evidence="2" id="KW-0378">Hydrolase</keyword>
<evidence type="ECO:0000313" key="3">
    <source>
        <dbReference type="Proteomes" id="UP001172101"/>
    </source>
</evidence>
<evidence type="ECO:0000313" key="2">
    <source>
        <dbReference type="EMBL" id="KAK0727633.1"/>
    </source>
</evidence>
<dbReference type="InterPro" id="IPR002018">
    <property type="entry name" value="CarbesteraseB"/>
</dbReference>
<name>A0AA40B4V7_9PEZI</name>
<dbReference type="GO" id="GO:0016787">
    <property type="term" value="F:hydrolase activity"/>
    <property type="evidence" value="ECO:0007669"/>
    <property type="project" value="UniProtKB-KW"/>
</dbReference>
<dbReference type="Pfam" id="PF00135">
    <property type="entry name" value="COesterase"/>
    <property type="match status" value="1"/>
</dbReference>
<dbReference type="PANTHER" id="PTHR11559">
    <property type="entry name" value="CARBOXYLESTERASE"/>
    <property type="match status" value="1"/>
</dbReference>
<dbReference type="GeneID" id="85328171"/>
<dbReference type="InterPro" id="IPR050309">
    <property type="entry name" value="Type-B_Carboxylest/Lipase"/>
</dbReference>
<feature type="domain" description="Carboxylesterase type B" evidence="1">
    <location>
        <begin position="72"/>
        <end position="205"/>
    </location>
</feature>
<dbReference type="RefSeq" id="XP_060300488.1">
    <property type="nucleotide sequence ID" value="XM_060444901.1"/>
</dbReference>
<evidence type="ECO:0000259" key="1">
    <source>
        <dbReference type="Pfam" id="PF00135"/>
    </source>
</evidence>
<dbReference type="SUPFAM" id="SSF53474">
    <property type="entry name" value="alpha/beta-Hydrolases"/>
    <property type="match status" value="1"/>
</dbReference>
<dbReference type="InterPro" id="IPR029058">
    <property type="entry name" value="AB_hydrolase_fold"/>
</dbReference>
<protein>
    <submittedName>
        <fullName evidence="2">Alpha/Beta hydrolase protein</fullName>
    </submittedName>
</protein>
<dbReference type="EMBL" id="JAUIRO010000002">
    <property type="protein sequence ID" value="KAK0727633.1"/>
    <property type="molecule type" value="Genomic_DNA"/>
</dbReference>
<organism evidence="2 3">
    <name type="scientific">Lasiosphaeria miniovina</name>
    <dbReference type="NCBI Taxonomy" id="1954250"/>
    <lineage>
        <taxon>Eukaryota</taxon>
        <taxon>Fungi</taxon>
        <taxon>Dikarya</taxon>
        <taxon>Ascomycota</taxon>
        <taxon>Pezizomycotina</taxon>
        <taxon>Sordariomycetes</taxon>
        <taxon>Sordariomycetidae</taxon>
        <taxon>Sordariales</taxon>
        <taxon>Lasiosphaeriaceae</taxon>
        <taxon>Lasiosphaeria</taxon>
    </lineage>
</organism>
<comment type="caution">
    <text evidence="2">The sequence shown here is derived from an EMBL/GenBank/DDBJ whole genome shotgun (WGS) entry which is preliminary data.</text>
</comment>
<dbReference type="AlphaFoldDB" id="A0AA40B4V7"/>
<proteinExistence type="predicted"/>
<reference evidence="2" key="1">
    <citation type="submission" date="2023-06" db="EMBL/GenBank/DDBJ databases">
        <title>Genome-scale phylogeny and comparative genomics of the fungal order Sordariales.</title>
        <authorList>
            <consortium name="Lawrence Berkeley National Laboratory"/>
            <person name="Hensen N."/>
            <person name="Bonometti L."/>
            <person name="Westerberg I."/>
            <person name="Brannstrom I.O."/>
            <person name="Guillou S."/>
            <person name="Cros-Aarteil S."/>
            <person name="Calhoun S."/>
            <person name="Haridas S."/>
            <person name="Kuo A."/>
            <person name="Mondo S."/>
            <person name="Pangilinan J."/>
            <person name="Riley R."/>
            <person name="LaButti K."/>
            <person name="Andreopoulos B."/>
            <person name="Lipzen A."/>
            <person name="Chen C."/>
            <person name="Yanf M."/>
            <person name="Daum C."/>
            <person name="Ng V."/>
            <person name="Clum A."/>
            <person name="Steindorff A."/>
            <person name="Ohm R."/>
            <person name="Martin F."/>
            <person name="Silar P."/>
            <person name="Natvig D."/>
            <person name="Lalanne C."/>
            <person name="Gautier V."/>
            <person name="Ament-velasquez S.L."/>
            <person name="Kruys A."/>
            <person name="Hutchinson M.I."/>
            <person name="Powell A.J."/>
            <person name="Barry K."/>
            <person name="Miller A.N."/>
            <person name="Grigoriev I.V."/>
            <person name="Debuchy R."/>
            <person name="Gladieux P."/>
            <person name="Thoren M.H."/>
            <person name="Johannesson H."/>
        </authorList>
    </citation>
    <scope>NUCLEOTIDE SEQUENCE</scope>
    <source>
        <strain evidence="2">SMH2392-1A</strain>
    </source>
</reference>
<sequence length="243" mass="26294">MTPRQLYVFKNIRFGAKPVRFAAPRYPTNLDSSIQDPTYGPACYQIQPKALSNPPGGSHSIKAPRNGLEQPNPGLYDQALLLDWVQKYVGQAGGDASQVSAWGESASAGSILHHLVREGGTVNPGFKTFLAQSPAFEWSWDNSSDGTLDTIYRDFSGHAKCGFRYEIECLRGARVEDLASANQKLFDVVHQTGLFPVGPSVDGRYRCGITRALISHVSDETASFTPAYVVSGNPSTASTGSIH</sequence>